<dbReference type="RefSeq" id="WP_014202965.1">
    <property type="nucleotide sequence ID" value="NC_016599.1"/>
</dbReference>
<dbReference type="InterPro" id="IPR055346">
    <property type="entry name" value="Fe-S_cluster_assembly_SufBD"/>
</dbReference>
<dbReference type="Pfam" id="PF01458">
    <property type="entry name" value="SUFBD_core"/>
    <property type="match status" value="1"/>
</dbReference>
<dbReference type="KEGG" id="oho:Oweho_2652"/>
<accession>G8R908</accession>
<dbReference type="PATRIC" id="fig|926562.3.peg.2666"/>
<dbReference type="InterPro" id="IPR011542">
    <property type="entry name" value="SUF_FeS_clus_asmbl_SufD"/>
</dbReference>
<dbReference type="SUPFAM" id="SSF101960">
    <property type="entry name" value="Stabilizer of iron transporter SufD"/>
    <property type="match status" value="1"/>
</dbReference>
<reference evidence="4 5" key="1">
    <citation type="journal article" date="2012" name="Stand. Genomic Sci.">
        <title>Genome sequence of the orange-pigmented seawater bacterium Owenweeksia hongkongensis type strain (UST20020801(T)).</title>
        <authorList>
            <person name="Riedel T."/>
            <person name="Held B."/>
            <person name="Nolan M."/>
            <person name="Lucas S."/>
            <person name="Lapidus A."/>
            <person name="Tice H."/>
            <person name="Del Rio T.G."/>
            <person name="Cheng J.F."/>
            <person name="Han C."/>
            <person name="Tapia R."/>
            <person name="Goodwin L.A."/>
            <person name="Pitluck S."/>
            <person name="Liolios K."/>
            <person name="Mavromatis K."/>
            <person name="Pagani I."/>
            <person name="Ivanova N."/>
            <person name="Mikhailova N."/>
            <person name="Pati A."/>
            <person name="Chen A."/>
            <person name="Palaniappan K."/>
            <person name="Rohde M."/>
            <person name="Tindall B.J."/>
            <person name="Detter J.C."/>
            <person name="Goker M."/>
            <person name="Woyke T."/>
            <person name="Bristow J."/>
            <person name="Eisen J.A."/>
            <person name="Markowitz V."/>
            <person name="Hugenholtz P."/>
            <person name="Klenk H.P."/>
            <person name="Kyrpides N.C."/>
        </authorList>
    </citation>
    <scope>NUCLEOTIDE SEQUENCE</scope>
    <source>
        <strain evidence="5">DSM 17368 / JCM 12287 / NRRL B-23963</strain>
    </source>
</reference>
<dbReference type="EMBL" id="CP003156">
    <property type="protein sequence ID" value="AEV33616.1"/>
    <property type="molecule type" value="Genomic_DNA"/>
</dbReference>
<evidence type="ECO:0000259" key="2">
    <source>
        <dbReference type="Pfam" id="PF01458"/>
    </source>
</evidence>
<dbReference type="PANTHER" id="PTHR43575:SF1">
    <property type="entry name" value="PROTEIN ABCI7, CHLOROPLASTIC"/>
    <property type="match status" value="1"/>
</dbReference>
<sequence>MEALKDKLESSFIVFENELDDDAKKPVHKIRQNAFKRFEESGFPTKKDEEWKYTNLKPILKNDFRILNKSENAIDFKDVRRYFLSDVDSYKLVFIDGVFSSWLSETTHDKFDICTLSSMLNRYEDVTKKYFNKALPQAETMASINTAFAKEGAFIRIKKNQTVDKPVQIVFFTTAHDYDIMTQPRNLVVVEENAEVKIVERHQSLSEKPVLTNTATEIFAEKNSRLFYYKVQNDNMEASIIDSTTVKQAEGSNVRVGTFSFGNRFIRNNLNFFLEGEHIESHLDGITVINEGQFVDQHTLADHQKPNCESHELYKGIYDGNASGVFNGKVMVHPHAQKTNAFQQNNNILLTDKASIDTKPQLEIYADDVQCSHGCTIGQLNEDAMFYMQARGIPEKEAKALLLYAFANDGLRNVAIPELRKKLNKQIATKLNVDLDFEL</sequence>
<protein>
    <submittedName>
        <fullName evidence="4">FeS assembly protein SufD</fullName>
    </submittedName>
</protein>
<organism evidence="4 5">
    <name type="scientific">Owenweeksia hongkongensis (strain DSM 17368 / CIP 108786 / JCM 12287 / NRRL B-23963 / UST20020801)</name>
    <dbReference type="NCBI Taxonomy" id="926562"/>
    <lineage>
        <taxon>Bacteria</taxon>
        <taxon>Pseudomonadati</taxon>
        <taxon>Bacteroidota</taxon>
        <taxon>Flavobacteriia</taxon>
        <taxon>Flavobacteriales</taxon>
        <taxon>Owenweeksiaceae</taxon>
        <taxon>Owenweeksia</taxon>
    </lineage>
</organism>
<dbReference type="STRING" id="926562.Oweho_2652"/>
<dbReference type="eggNOG" id="COG0719">
    <property type="taxonomic scope" value="Bacteria"/>
</dbReference>
<dbReference type="Proteomes" id="UP000005631">
    <property type="component" value="Chromosome"/>
</dbReference>
<dbReference type="Pfam" id="PF19295">
    <property type="entry name" value="SufBD_N"/>
    <property type="match status" value="1"/>
</dbReference>
<dbReference type="InterPro" id="IPR000825">
    <property type="entry name" value="SUF_FeS_clus_asmbl_SufBD_core"/>
</dbReference>
<feature type="domain" description="SUF system FeS cluster assembly SufBD N-terminal" evidence="3">
    <location>
        <begin position="15"/>
        <end position="169"/>
    </location>
</feature>
<dbReference type="InterPro" id="IPR037284">
    <property type="entry name" value="SUF_FeS_clus_asmbl_SufBD_sf"/>
</dbReference>
<dbReference type="InterPro" id="IPR045595">
    <property type="entry name" value="SufBD_N"/>
</dbReference>
<feature type="domain" description="SUF system FeS cluster assembly SufBD core" evidence="2">
    <location>
        <begin position="177"/>
        <end position="406"/>
    </location>
</feature>
<gene>
    <name evidence="4" type="ordered locus">Oweho_2652</name>
</gene>
<evidence type="ECO:0000313" key="5">
    <source>
        <dbReference type="Proteomes" id="UP000005631"/>
    </source>
</evidence>
<proteinExistence type="inferred from homology"/>
<evidence type="ECO:0000259" key="3">
    <source>
        <dbReference type="Pfam" id="PF19295"/>
    </source>
</evidence>
<dbReference type="OrthoDB" id="9768262at2"/>
<dbReference type="AlphaFoldDB" id="G8R908"/>
<name>G8R908_OWEHD</name>
<evidence type="ECO:0000313" key="4">
    <source>
        <dbReference type="EMBL" id="AEV33616.1"/>
    </source>
</evidence>
<evidence type="ECO:0000256" key="1">
    <source>
        <dbReference type="ARBA" id="ARBA00043967"/>
    </source>
</evidence>
<dbReference type="PANTHER" id="PTHR43575">
    <property type="entry name" value="PROTEIN ABCI7, CHLOROPLASTIC"/>
    <property type="match status" value="1"/>
</dbReference>
<dbReference type="HOGENOM" id="CLU_026231_5_2_10"/>
<keyword evidence="5" id="KW-1185">Reference proteome</keyword>
<dbReference type="NCBIfam" id="TIGR01981">
    <property type="entry name" value="sufD"/>
    <property type="match status" value="1"/>
</dbReference>
<comment type="similarity">
    <text evidence="1">Belongs to the iron-sulfur cluster assembly SufBD family.</text>
</comment>
<dbReference type="GO" id="GO:0016226">
    <property type="term" value="P:iron-sulfur cluster assembly"/>
    <property type="evidence" value="ECO:0007669"/>
    <property type="project" value="InterPro"/>
</dbReference>